<dbReference type="PANTHER" id="PTHR30055">
    <property type="entry name" value="HTH-TYPE TRANSCRIPTIONAL REGULATOR RUTR"/>
    <property type="match status" value="1"/>
</dbReference>
<keyword evidence="3" id="KW-0804">Transcription</keyword>
<dbReference type="InterPro" id="IPR001647">
    <property type="entry name" value="HTH_TetR"/>
</dbReference>
<dbReference type="InterPro" id="IPR009057">
    <property type="entry name" value="Homeodomain-like_sf"/>
</dbReference>
<sequence>MLTATLAILDTDGYGGLSFEAVARRAGTSRPAIYRRWSGRAPLVLAAIAQRLDIPEPPDTGCTLCDIGESFGVFLTAYRSIRPEVLSALYAECAPDPELRTRYLQTLVEPARTAVGCALDRAIAKGDLRSSIDRNLLLDLVGSLVHYRAMFGPEHLGDTEAEHAIEMLLQGAAVDYGALLAHSEALKQQHIGGSGNHHVHIAQ</sequence>
<evidence type="ECO:0000313" key="6">
    <source>
        <dbReference type="EMBL" id="MDS1272583.1"/>
    </source>
</evidence>
<organism evidence="6 7">
    <name type="scientific">Lipingzhangella rawalii</name>
    <dbReference type="NCBI Taxonomy" id="2055835"/>
    <lineage>
        <taxon>Bacteria</taxon>
        <taxon>Bacillati</taxon>
        <taxon>Actinomycetota</taxon>
        <taxon>Actinomycetes</taxon>
        <taxon>Streptosporangiales</taxon>
        <taxon>Nocardiopsidaceae</taxon>
        <taxon>Lipingzhangella</taxon>
    </lineage>
</organism>
<dbReference type="RefSeq" id="WP_310914176.1">
    <property type="nucleotide sequence ID" value="NZ_JAVLVT010000015.1"/>
</dbReference>
<dbReference type="Gene3D" id="1.10.10.60">
    <property type="entry name" value="Homeodomain-like"/>
    <property type="match status" value="1"/>
</dbReference>
<dbReference type="InterPro" id="IPR036271">
    <property type="entry name" value="Tet_transcr_reg_TetR-rel_C_sf"/>
</dbReference>
<evidence type="ECO:0000259" key="5">
    <source>
        <dbReference type="PROSITE" id="PS50977"/>
    </source>
</evidence>
<comment type="caution">
    <text evidence="6">The sequence shown here is derived from an EMBL/GenBank/DDBJ whole genome shotgun (WGS) entry which is preliminary data.</text>
</comment>
<evidence type="ECO:0000313" key="7">
    <source>
        <dbReference type="Proteomes" id="UP001250214"/>
    </source>
</evidence>
<dbReference type="EMBL" id="JAVLVT010000015">
    <property type="protein sequence ID" value="MDS1272583.1"/>
    <property type="molecule type" value="Genomic_DNA"/>
</dbReference>
<protein>
    <submittedName>
        <fullName evidence="6">TetR/AcrR family transcriptional regulator</fullName>
    </submittedName>
</protein>
<dbReference type="PROSITE" id="PS50977">
    <property type="entry name" value="HTH_TETR_2"/>
    <property type="match status" value="1"/>
</dbReference>
<name>A0ABU2HBE6_9ACTN</name>
<accession>A0ABU2HBE6</accession>
<feature type="DNA-binding region" description="H-T-H motif" evidence="4">
    <location>
        <begin position="18"/>
        <end position="37"/>
    </location>
</feature>
<evidence type="ECO:0000256" key="3">
    <source>
        <dbReference type="ARBA" id="ARBA00023163"/>
    </source>
</evidence>
<gene>
    <name evidence="6" type="ORF">RIF23_20040</name>
</gene>
<dbReference type="Pfam" id="PF16859">
    <property type="entry name" value="TetR_C_11"/>
    <property type="match status" value="1"/>
</dbReference>
<keyword evidence="1" id="KW-0805">Transcription regulation</keyword>
<feature type="domain" description="HTH tetR-type" evidence="5">
    <location>
        <begin position="1"/>
        <end position="55"/>
    </location>
</feature>
<dbReference type="InterPro" id="IPR050109">
    <property type="entry name" value="HTH-type_TetR-like_transc_reg"/>
</dbReference>
<dbReference type="Gene3D" id="1.10.357.10">
    <property type="entry name" value="Tetracycline Repressor, domain 2"/>
    <property type="match status" value="1"/>
</dbReference>
<keyword evidence="2 4" id="KW-0238">DNA-binding</keyword>
<evidence type="ECO:0000256" key="2">
    <source>
        <dbReference type="ARBA" id="ARBA00023125"/>
    </source>
</evidence>
<dbReference type="SUPFAM" id="SSF48498">
    <property type="entry name" value="Tetracyclin repressor-like, C-terminal domain"/>
    <property type="match status" value="1"/>
</dbReference>
<dbReference type="Proteomes" id="UP001250214">
    <property type="component" value="Unassembled WGS sequence"/>
</dbReference>
<dbReference type="Pfam" id="PF00440">
    <property type="entry name" value="TetR_N"/>
    <property type="match status" value="1"/>
</dbReference>
<dbReference type="InterPro" id="IPR011075">
    <property type="entry name" value="TetR_C"/>
</dbReference>
<reference evidence="7" key="1">
    <citation type="submission" date="2023-07" db="EMBL/GenBank/DDBJ databases">
        <title>Novel species in the genus Lipingzhangella isolated from Sambhar Salt Lake.</title>
        <authorList>
            <person name="Jiya N."/>
            <person name="Kajale S."/>
            <person name="Sharma A."/>
        </authorList>
    </citation>
    <scope>NUCLEOTIDE SEQUENCE [LARGE SCALE GENOMIC DNA]</scope>
    <source>
        <strain evidence="7">LS1_29</strain>
    </source>
</reference>
<proteinExistence type="predicted"/>
<dbReference type="PANTHER" id="PTHR30055:SF148">
    <property type="entry name" value="TETR-FAMILY TRANSCRIPTIONAL REGULATOR"/>
    <property type="match status" value="1"/>
</dbReference>
<evidence type="ECO:0000256" key="1">
    <source>
        <dbReference type="ARBA" id="ARBA00023015"/>
    </source>
</evidence>
<evidence type="ECO:0000256" key="4">
    <source>
        <dbReference type="PROSITE-ProRule" id="PRU00335"/>
    </source>
</evidence>
<keyword evidence="7" id="KW-1185">Reference proteome</keyword>
<dbReference type="SUPFAM" id="SSF46689">
    <property type="entry name" value="Homeodomain-like"/>
    <property type="match status" value="1"/>
</dbReference>